<dbReference type="Proteomes" id="UP000567293">
    <property type="component" value="Unassembled WGS sequence"/>
</dbReference>
<keyword evidence="5 8" id="KW-0378">Hydrolase</keyword>
<dbReference type="EMBL" id="JACDQQ010000168">
    <property type="protein sequence ID" value="MBA0083677.1"/>
    <property type="molecule type" value="Genomic_DNA"/>
</dbReference>
<comment type="caution">
    <text evidence="8">The sequence shown here is derived from an EMBL/GenBank/DDBJ whole genome shotgun (WGS) entry which is preliminary data.</text>
</comment>
<dbReference type="PANTHER" id="PTHR33938:SF15">
    <property type="entry name" value="FERULOYL ESTERASE B-RELATED"/>
    <property type="match status" value="1"/>
</dbReference>
<accession>A0A7V8NLR0</accession>
<evidence type="ECO:0000256" key="6">
    <source>
        <dbReference type="ARBA" id="ARBA00022837"/>
    </source>
</evidence>
<keyword evidence="9" id="KW-1185">Reference proteome</keyword>
<dbReference type="GO" id="GO:0046872">
    <property type="term" value="F:metal ion binding"/>
    <property type="evidence" value="ECO:0007669"/>
    <property type="project" value="UniProtKB-KW"/>
</dbReference>
<comment type="similarity">
    <text evidence="1">Belongs to the tannase family.</text>
</comment>
<keyword evidence="7" id="KW-1015">Disulfide bond</keyword>
<dbReference type="GO" id="GO:0052689">
    <property type="term" value="F:carboxylic ester hydrolase activity"/>
    <property type="evidence" value="ECO:0007669"/>
    <property type="project" value="UniProtKB-KW"/>
</dbReference>
<dbReference type="SUPFAM" id="SSF53474">
    <property type="entry name" value="alpha/beta-Hydrolases"/>
    <property type="match status" value="1"/>
</dbReference>
<reference evidence="8" key="1">
    <citation type="submission" date="2020-06" db="EMBL/GenBank/DDBJ databases">
        <title>Legume-microbial interactions unlock mineral nutrients during tropical forest succession.</title>
        <authorList>
            <person name="Epihov D.Z."/>
        </authorList>
    </citation>
    <scope>NUCLEOTIDE SEQUENCE [LARGE SCALE GENOMIC DNA]</scope>
    <source>
        <strain evidence="8">Pan2503</strain>
    </source>
</reference>
<keyword evidence="2" id="KW-0719">Serine esterase</keyword>
<feature type="non-terminal residue" evidence="8">
    <location>
        <position position="1"/>
    </location>
</feature>
<evidence type="ECO:0000313" key="8">
    <source>
        <dbReference type="EMBL" id="MBA0083677.1"/>
    </source>
</evidence>
<dbReference type="InterPro" id="IPR029058">
    <property type="entry name" value="AB_hydrolase_fold"/>
</dbReference>
<keyword evidence="6" id="KW-0106">Calcium</keyword>
<dbReference type="PANTHER" id="PTHR33938">
    <property type="entry name" value="FERULOYL ESTERASE B-RELATED"/>
    <property type="match status" value="1"/>
</dbReference>
<evidence type="ECO:0000256" key="5">
    <source>
        <dbReference type="ARBA" id="ARBA00022801"/>
    </source>
</evidence>
<keyword evidence="4" id="KW-0732">Signal</keyword>
<dbReference type="AlphaFoldDB" id="A0A7V8NLR0"/>
<evidence type="ECO:0000256" key="1">
    <source>
        <dbReference type="ARBA" id="ARBA00006249"/>
    </source>
</evidence>
<proteinExistence type="inferred from homology"/>
<evidence type="ECO:0000256" key="7">
    <source>
        <dbReference type="ARBA" id="ARBA00023157"/>
    </source>
</evidence>
<sequence length="305" mass="32913">PADFDGIIAGAPANRTALALWAAFALLKNSESYIPPTKYPLVHQAALDACDALDGVKDGLIEDPTRCHFDPRVLLCKGADGPSCLTAPQVEAARKMYAPGRNPRTGAELFAALVPGTELGWGVLGSGPDPSANIFDHFKYVVYKDPSWDWRTFDFDTGIARAEQPDNAVMNATDPNLSAFFAHNGKLLLYHGWSDTNVATLNTLKYYKSVVDTMGGAAKTMDHIRLFLEPGMGHCGGGEGPNVFDKVGTLERWVEQGKAPEKIVASHSKDGKVDRTRPLCPYPEVARYKGTGTIDDAANFACQSP</sequence>
<dbReference type="Pfam" id="PF07519">
    <property type="entry name" value="Tannase"/>
    <property type="match status" value="1"/>
</dbReference>
<evidence type="ECO:0000256" key="4">
    <source>
        <dbReference type="ARBA" id="ARBA00022729"/>
    </source>
</evidence>
<evidence type="ECO:0000313" key="9">
    <source>
        <dbReference type="Proteomes" id="UP000567293"/>
    </source>
</evidence>
<evidence type="ECO:0000256" key="3">
    <source>
        <dbReference type="ARBA" id="ARBA00022723"/>
    </source>
</evidence>
<evidence type="ECO:0000256" key="2">
    <source>
        <dbReference type="ARBA" id="ARBA00022487"/>
    </source>
</evidence>
<gene>
    <name evidence="8" type="ORF">HRJ53_01645</name>
</gene>
<protein>
    <submittedName>
        <fullName evidence="8">Tannase/feruloyl esterase family alpha/beta hydrolase</fullName>
    </submittedName>
</protein>
<keyword evidence="3" id="KW-0479">Metal-binding</keyword>
<dbReference type="InterPro" id="IPR011118">
    <property type="entry name" value="Tannase/feruloyl_esterase"/>
</dbReference>
<organism evidence="8 9">
    <name type="scientific">Candidatus Acidiferrum panamense</name>
    <dbReference type="NCBI Taxonomy" id="2741543"/>
    <lineage>
        <taxon>Bacteria</taxon>
        <taxon>Pseudomonadati</taxon>
        <taxon>Acidobacteriota</taxon>
        <taxon>Terriglobia</taxon>
        <taxon>Candidatus Acidiferrales</taxon>
        <taxon>Candidatus Acidiferrum</taxon>
    </lineage>
</organism>
<name>A0A7V8NLR0_9BACT</name>